<proteinExistence type="predicted"/>
<dbReference type="RefSeq" id="WP_275087952.1">
    <property type="nucleotide sequence ID" value="NZ_CP119078.1"/>
</dbReference>
<accession>A0ABY8ASH6</accession>
<sequence>MPLFFKKKALVNPVLIEKLMVEHPDKSFATFINSYGENPAQSPELQSHSGFLLDALLKQKKNPFIKIFLENLEINNPHQFITVEVYRKMIATGDRELIACCNKVLKNCSSEKHKALVLYPLTTDLLNQALSQFDAGLHEKVMRAWKNVNLDELVSLNLFLQLNPNNRDIAHYFKGGLFAVQDGGALKKFFQNNLAVRDRSHNCSHVSITPVHSTQGEFIPEFLFGDRNITFVGEKQRYNRDELTVDSFSWFQTEYASIFGESVWKKIINYIVHNVCFVIYWLTNKNVGPYGMSEYREKNIRILDGAATNNYAVAVDEVHLQQINPVK</sequence>
<evidence type="ECO:0000313" key="1">
    <source>
        <dbReference type="EMBL" id="WED42127.1"/>
    </source>
</evidence>
<reference evidence="1 2" key="1">
    <citation type="submission" date="2023-02" db="EMBL/GenBank/DDBJ databases">
        <title>Genome Sequence of L. cardiaca H63T.</title>
        <authorList>
            <person name="Lopez A.E."/>
            <person name="Cianciotto N.P."/>
        </authorList>
    </citation>
    <scope>NUCLEOTIDE SEQUENCE [LARGE SCALE GENOMIC DNA]</scope>
    <source>
        <strain evidence="1 2">H63</strain>
    </source>
</reference>
<gene>
    <name evidence="1" type="ORF">PXX05_09320</name>
</gene>
<organism evidence="1 2">
    <name type="scientific">Legionella cardiaca</name>
    <dbReference type="NCBI Taxonomy" id="1071983"/>
    <lineage>
        <taxon>Bacteria</taxon>
        <taxon>Pseudomonadati</taxon>
        <taxon>Pseudomonadota</taxon>
        <taxon>Gammaproteobacteria</taxon>
        <taxon>Legionellales</taxon>
        <taxon>Legionellaceae</taxon>
        <taxon>Legionella</taxon>
    </lineage>
</organism>
<keyword evidence="2" id="KW-1185">Reference proteome</keyword>
<evidence type="ECO:0000313" key="2">
    <source>
        <dbReference type="Proteomes" id="UP001222087"/>
    </source>
</evidence>
<name>A0ABY8ASH6_9GAMM</name>
<protein>
    <submittedName>
        <fullName evidence="1">Uncharacterized protein</fullName>
    </submittedName>
</protein>
<dbReference type="EMBL" id="CP119078">
    <property type="protein sequence ID" value="WED42127.1"/>
    <property type="molecule type" value="Genomic_DNA"/>
</dbReference>
<dbReference type="Proteomes" id="UP001222087">
    <property type="component" value="Chromosome"/>
</dbReference>